<dbReference type="Proteomes" id="UP000295134">
    <property type="component" value="Chromosome"/>
</dbReference>
<name>A0A4P7L060_9GAMM</name>
<dbReference type="NCBIfam" id="NF007997">
    <property type="entry name" value="PRK10722.1"/>
    <property type="match status" value="1"/>
</dbReference>
<accession>A0A4P7L060</accession>
<evidence type="ECO:0000313" key="3">
    <source>
        <dbReference type="Proteomes" id="UP000295134"/>
    </source>
</evidence>
<protein>
    <submittedName>
        <fullName evidence="2">Quorum-sensing regulator protein G</fullName>
    </submittedName>
</protein>
<reference evidence="2 3" key="1">
    <citation type="submission" date="2019-03" db="EMBL/GenBank/DDBJ databases">
        <title>Long-read sequencing reveals hyperdense prophage content in a complex bacterial symbiont genome.</title>
        <authorList>
            <person name="Frost C.L."/>
            <person name="Siozios S."/>
            <person name="Nadal-Jimenez P."/>
            <person name="Brockhurst M.A."/>
            <person name="King K.C."/>
            <person name="Darby A.C."/>
            <person name="Hurst G.D.D."/>
        </authorList>
    </citation>
    <scope>NUCLEOTIDE SEQUENCE [LARGE SCALE GENOMIC DNA]</scope>
    <source>
        <strain evidence="2 3">FIN</strain>
    </source>
</reference>
<dbReference type="Pfam" id="PF13942">
    <property type="entry name" value="Lipoprotein_20"/>
    <property type="match status" value="1"/>
</dbReference>
<feature type="region of interest" description="Disordered" evidence="1">
    <location>
        <begin position="233"/>
        <end position="280"/>
    </location>
</feature>
<organism evidence="2 3">
    <name type="scientific">Arsenophonus nasoniae</name>
    <name type="common">son-killer infecting Nasonia vitripennis</name>
    <dbReference type="NCBI Taxonomy" id="638"/>
    <lineage>
        <taxon>Bacteria</taxon>
        <taxon>Pseudomonadati</taxon>
        <taxon>Pseudomonadota</taxon>
        <taxon>Gammaproteobacteria</taxon>
        <taxon>Enterobacterales</taxon>
        <taxon>Morganellaceae</taxon>
        <taxon>Arsenophonus</taxon>
    </lineage>
</organism>
<dbReference type="InterPro" id="IPR025262">
    <property type="entry name" value="QseG"/>
</dbReference>
<feature type="compositionally biased region" description="Low complexity" evidence="1">
    <location>
        <begin position="249"/>
        <end position="258"/>
    </location>
</feature>
<evidence type="ECO:0000313" key="2">
    <source>
        <dbReference type="EMBL" id="QBY44370.1"/>
    </source>
</evidence>
<feature type="compositionally biased region" description="Basic and acidic residues" evidence="1">
    <location>
        <begin position="261"/>
        <end position="271"/>
    </location>
</feature>
<dbReference type="AlphaFoldDB" id="A0A4P7L060"/>
<sequence>MPNWSNYNILIAAGIMRKTWHIVSARLSCEGFFSTKWKVNLITLFLPFLLTACSKSHHPLPLDMINESMPIEERITDYRYVNCEKIWSIESESASDNPLYWLRIVDCANRLNKEQSRLMAKTIQLINWQNVFRHSILLDVAEPTVIVRRKMIDNFNIYSLQFPSSIRPLLELWREKQIQIVNLEEANTKYLRLQQESDNKLDRLAEQNAHLTYELNIVSRKLENLKDIERQLSSRKQEQAISSGKMDKSSANSASNSAEPKTTDVTKESHQADNSGENAQ</sequence>
<dbReference type="GeneID" id="96877947"/>
<evidence type="ECO:0000256" key="1">
    <source>
        <dbReference type="SAM" id="MobiDB-lite"/>
    </source>
</evidence>
<dbReference type="KEGG" id="ans:ArsFIN_29540"/>
<gene>
    <name evidence="2" type="primary">qseG</name>
    <name evidence="2" type="ORF">ArsFIN_29540</name>
</gene>
<dbReference type="EMBL" id="CP038613">
    <property type="protein sequence ID" value="QBY44370.1"/>
    <property type="molecule type" value="Genomic_DNA"/>
</dbReference>
<proteinExistence type="predicted"/>
<dbReference type="RefSeq" id="WP_051296915.1">
    <property type="nucleotide sequence ID" value="NZ_CP038613.1"/>
</dbReference>